<evidence type="ECO:0000313" key="1">
    <source>
        <dbReference type="EMBL" id="QJA70537.1"/>
    </source>
</evidence>
<dbReference type="EMBL" id="MT141801">
    <property type="protein sequence ID" value="QJA70537.1"/>
    <property type="molecule type" value="Genomic_DNA"/>
</dbReference>
<proteinExistence type="predicted"/>
<organism evidence="1">
    <name type="scientific">viral metagenome</name>
    <dbReference type="NCBI Taxonomy" id="1070528"/>
    <lineage>
        <taxon>unclassified sequences</taxon>
        <taxon>metagenomes</taxon>
        <taxon>organismal metagenomes</taxon>
    </lineage>
</organism>
<gene>
    <name evidence="1" type="ORF">MM415A03678_0004</name>
</gene>
<sequence>MGGISNHKNRERSVSYEIRSIADNIRSKESRGEDASFERKLLESWAGYKGYEKAGEVLASLGKGTSKQA</sequence>
<dbReference type="AlphaFoldDB" id="A0A6M3JNX8"/>
<reference evidence="1" key="1">
    <citation type="submission" date="2020-03" db="EMBL/GenBank/DDBJ databases">
        <title>The deep terrestrial virosphere.</title>
        <authorList>
            <person name="Holmfeldt K."/>
            <person name="Nilsson E."/>
            <person name="Simone D."/>
            <person name="Lopez-Fernandez M."/>
            <person name="Wu X."/>
            <person name="de Brujin I."/>
            <person name="Lundin D."/>
            <person name="Andersson A."/>
            <person name="Bertilsson S."/>
            <person name="Dopson M."/>
        </authorList>
    </citation>
    <scope>NUCLEOTIDE SEQUENCE</scope>
    <source>
        <strain evidence="1">MM415A03678</strain>
    </source>
</reference>
<accession>A0A6M3JNX8</accession>
<protein>
    <submittedName>
        <fullName evidence="1">Uncharacterized protein</fullName>
    </submittedName>
</protein>
<name>A0A6M3JNX8_9ZZZZ</name>